<accession>A0A3P8SK78</accession>
<dbReference type="AlphaFoldDB" id="A0A3P8SK78"/>
<keyword evidence="6" id="KW-0479">Metal-binding</keyword>
<dbReference type="InterPro" id="IPR040386">
    <property type="entry name" value="P66"/>
</dbReference>
<evidence type="ECO:0000259" key="8">
    <source>
        <dbReference type="PROSITE" id="PS50114"/>
    </source>
</evidence>
<evidence type="ECO:0000256" key="5">
    <source>
        <dbReference type="ARBA" id="ARBA00023242"/>
    </source>
</evidence>
<comment type="subcellular location">
    <subcellularLocation>
        <location evidence="1">Nucleus</location>
    </subcellularLocation>
</comment>
<feature type="domain" description="GATA-type" evidence="8">
    <location>
        <begin position="375"/>
        <end position="405"/>
    </location>
</feature>
<dbReference type="InterPro" id="IPR032346">
    <property type="entry name" value="P66_CC"/>
</dbReference>
<dbReference type="InterPro" id="IPR000679">
    <property type="entry name" value="Znf_GATA"/>
</dbReference>
<reference evidence="9" key="2">
    <citation type="submission" date="2025-08" db="UniProtKB">
        <authorList>
            <consortium name="Ensembl"/>
        </authorList>
    </citation>
    <scope>IDENTIFICATION</scope>
</reference>
<protein>
    <submittedName>
        <fullName evidence="9">GATA zinc finger domain containing 2B</fullName>
    </submittedName>
</protein>
<evidence type="ECO:0000256" key="1">
    <source>
        <dbReference type="ARBA" id="ARBA00004123"/>
    </source>
</evidence>
<keyword evidence="6" id="KW-0862">Zinc</keyword>
<feature type="region of interest" description="Disordered" evidence="7">
    <location>
        <begin position="108"/>
        <end position="141"/>
    </location>
</feature>
<dbReference type="Pfam" id="PF16563">
    <property type="entry name" value="P66_CC"/>
    <property type="match status" value="1"/>
</dbReference>
<feature type="compositionally biased region" description="Low complexity" evidence="7">
    <location>
        <begin position="438"/>
        <end position="452"/>
    </location>
</feature>
<dbReference type="Ensembl" id="ENSAPET00000013199.1">
    <property type="protein sequence ID" value="ENSAPEP00000012853.1"/>
    <property type="gene ID" value="ENSAPEG00000009116.1"/>
</dbReference>
<dbReference type="Gene3D" id="6.10.250.1650">
    <property type="match status" value="1"/>
</dbReference>
<dbReference type="GO" id="GO:0016581">
    <property type="term" value="C:NuRD complex"/>
    <property type="evidence" value="ECO:0007669"/>
    <property type="project" value="TreeGrafter"/>
</dbReference>
<dbReference type="PANTHER" id="PTHR13455">
    <property type="entry name" value="TRANSCRIPTIONAL REPRESSOR P66-RELATED"/>
    <property type="match status" value="1"/>
</dbReference>
<evidence type="ECO:0000313" key="10">
    <source>
        <dbReference type="Proteomes" id="UP000265080"/>
    </source>
</evidence>
<reference evidence="9 10" key="1">
    <citation type="submission" date="2018-03" db="EMBL/GenBank/DDBJ databases">
        <title>Finding Nemo's genes: A chromosome-scale reference assembly of the genome of the orange clownfish Amphiprion percula.</title>
        <authorList>
            <person name="Lehmann R."/>
        </authorList>
    </citation>
    <scope>NUCLEOTIDE SEQUENCE</scope>
</reference>
<evidence type="ECO:0000256" key="7">
    <source>
        <dbReference type="SAM" id="MobiDB-lite"/>
    </source>
</evidence>
<dbReference type="Pfam" id="PF00320">
    <property type="entry name" value="GATA"/>
    <property type="match status" value="1"/>
</dbReference>
<dbReference type="GeneTree" id="ENSGT00390000004097"/>
<organism evidence="9 10">
    <name type="scientific">Amphiprion percula</name>
    <name type="common">Orange clownfish</name>
    <name type="synonym">Lutjanus percula</name>
    <dbReference type="NCBI Taxonomy" id="161767"/>
    <lineage>
        <taxon>Eukaryota</taxon>
        <taxon>Metazoa</taxon>
        <taxon>Chordata</taxon>
        <taxon>Craniata</taxon>
        <taxon>Vertebrata</taxon>
        <taxon>Euteleostomi</taxon>
        <taxon>Actinopterygii</taxon>
        <taxon>Neopterygii</taxon>
        <taxon>Teleostei</taxon>
        <taxon>Neoteleostei</taxon>
        <taxon>Acanthomorphata</taxon>
        <taxon>Ovalentaria</taxon>
        <taxon>Pomacentridae</taxon>
        <taxon>Amphiprion</taxon>
    </lineage>
</organism>
<name>A0A3P8SK78_AMPPE</name>
<sequence length="555" mass="61412">MERMSEEALRLNLLKRGLESPSEREETLAKRLKMEGHEAMERLKMLALLKRKDLADLAALEVSLMGAAYEEKLNGNLRLGGHSSHVGPSKNGKENILDEPVDMSAGRRCDVDHDRRTPSPDVIILSDNEASSPRTTPRPEERVHQANLDMFKGKTGVERQQMIKALKEELRLEEARLVLLKKLRQSQMQKENVVQKVPVVQNAVSSVQPPPIHSSPGLGKLPVRPGLHNPEPQNLRTAQGHTVIRSAANANLPPMLMSQRVIAPNPAQLQGQRISSKAGMSRSSTLANTVGYQQVWIHTNLSELVIAVLWVGSMLALRKQLEKTLLEIPPPKPPAPLLHFLPSAANSEFIYMVGLEEVVQSVLDSQGKLRGTLARMEPFFCAQCRTDFTPHWKQEKSGRILCEQCMTSNQKKALKAEHTNRLKNAFVKALQQEQEIEQRLQQQAALSPSSASTGPNASKTDNMIRHHALRQAPQPQASLQRGLSNSARGVLSNFAQASQLSVASSLMGMTRLNIAYLNPAAVGAHKSSSLADRQREYLLDMIPPRSISQSITGQK</sequence>
<dbReference type="SUPFAM" id="SSF57716">
    <property type="entry name" value="Glucocorticoid receptor-like (DNA-binding domain)"/>
    <property type="match status" value="1"/>
</dbReference>
<evidence type="ECO:0000256" key="6">
    <source>
        <dbReference type="PROSITE-ProRule" id="PRU00094"/>
    </source>
</evidence>
<dbReference type="GO" id="GO:0008270">
    <property type="term" value="F:zinc ion binding"/>
    <property type="evidence" value="ECO:0007669"/>
    <property type="project" value="UniProtKB-KW"/>
</dbReference>
<evidence type="ECO:0000256" key="4">
    <source>
        <dbReference type="ARBA" id="ARBA00023163"/>
    </source>
</evidence>
<feature type="region of interest" description="Disordered" evidence="7">
    <location>
        <begin position="438"/>
        <end position="460"/>
    </location>
</feature>
<keyword evidence="10" id="KW-1185">Reference proteome</keyword>
<keyword evidence="3" id="KW-0175">Coiled coil</keyword>
<proteinExistence type="predicted"/>
<keyword evidence="6" id="KW-0863">Zinc-finger</keyword>
<keyword evidence="4" id="KW-0804">Transcription</keyword>
<dbReference type="Proteomes" id="UP000265080">
    <property type="component" value="Chromosome 17"/>
</dbReference>
<dbReference type="GO" id="GO:0043565">
    <property type="term" value="F:sequence-specific DNA binding"/>
    <property type="evidence" value="ECO:0007669"/>
    <property type="project" value="InterPro"/>
</dbReference>
<evidence type="ECO:0000256" key="2">
    <source>
        <dbReference type="ARBA" id="ARBA00023015"/>
    </source>
</evidence>
<keyword evidence="5" id="KW-0539">Nucleus</keyword>
<dbReference type="PROSITE" id="PS50114">
    <property type="entry name" value="GATA_ZN_FINGER_2"/>
    <property type="match status" value="1"/>
</dbReference>
<dbReference type="GO" id="GO:0000122">
    <property type="term" value="P:negative regulation of transcription by RNA polymerase II"/>
    <property type="evidence" value="ECO:0007669"/>
    <property type="project" value="InterPro"/>
</dbReference>
<dbReference type="PANTHER" id="PTHR13455:SF4">
    <property type="entry name" value="TRANSCRIPTIONAL REPRESSOR P66-BETA"/>
    <property type="match status" value="1"/>
</dbReference>
<keyword evidence="2" id="KW-0805">Transcription regulation</keyword>
<reference evidence="9" key="3">
    <citation type="submission" date="2025-09" db="UniProtKB">
        <authorList>
            <consortium name="Ensembl"/>
        </authorList>
    </citation>
    <scope>IDENTIFICATION</scope>
</reference>
<feature type="compositionally biased region" description="Basic and acidic residues" evidence="7">
    <location>
        <begin position="108"/>
        <end position="118"/>
    </location>
</feature>
<evidence type="ECO:0000256" key="3">
    <source>
        <dbReference type="ARBA" id="ARBA00023054"/>
    </source>
</evidence>
<evidence type="ECO:0000313" key="9">
    <source>
        <dbReference type="Ensembl" id="ENSAPEP00000012853.1"/>
    </source>
</evidence>